<dbReference type="InterPro" id="IPR045861">
    <property type="entry name" value="CorA_cytoplasmic_dom"/>
</dbReference>
<dbReference type="AlphaFoldDB" id="A0A0Q0QKK1"/>
<comment type="subcellular location">
    <subcellularLocation>
        <location evidence="1">Cell inner membrane</location>
        <topology evidence="1">Multi-pass membrane protein</topology>
    </subcellularLocation>
</comment>
<accession>A0A0Q0QKK1</accession>
<evidence type="ECO:0000256" key="7">
    <source>
        <dbReference type="ARBA" id="ARBA00022692"/>
    </source>
</evidence>
<keyword evidence="11" id="KW-0472">Membrane</keyword>
<evidence type="ECO:0000313" key="14">
    <source>
        <dbReference type="Proteomes" id="UP000183812"/>
    </source>
</evidence>
<proteinExistence type="inferred from homology"/>
<evidence type="ECO:0000256" key="3">
    <source>
        <dbReference type="ARBA" id="ARBA00019439"/>
    </source>
</evidence>
<gene>
    <name evidence="13" type="ORF">SAMN04244550_03559</name>
</gene>
<evidence type="ECO:0000256" key="6">
    <source>
        <dbReference type="ARBA" id="ARBA00022519"/>
    </source>
</evidence>
<comment type="similarity">
    <text evidence="2">Belongs to the CorA metal ion transporter (MIT) (TC 1.A.35) family.</text>
</comment>
<evidence type="ECO:0000256" key="5">
    <source>
        <dbReference type="ARBA" id="ARBA00022475"/>
    </source>
</evidence>
<keyword evidence="9" id="KW-1133">Transmembrane helix</keyword>
<dbReference type="PANTHER" id="PTHR47685:SF1">
    <property type="entry name" value="MAGNESIUM TRANSPORT PROTEIN CORA"/>
    <property type="match status" value="1"/>
</dbReference>
<evidence type="ECO:0000256" key="9">
    <source>
        <dbReference type="ARBA" id="ARBA00022989"/>
    </source>
</evidence>
<dbReference type="InterPro" id="IPR050829">
    <property type="entry name" value="CorA_MIT"/>
</dbReference>
<keyword evidence="4" id="KW-0813">Transport</keyword>
<evidence type="ECO:0000256" key="8">
    <source>
        <dbReference type="ARBA" id="ARBA00022842"/>
    </source>
</evidence>
<keyword evidence="6" id="KW-0997">Cell inner membrane</keyword>
<dbReference type="GO" id="GO:0015099">
    <property type="term" value="F:nickel cation transmembrane transporter activity"/>
    <property type="evidence" value="ECO:0007669"/>
    <property type="project" value="TreeGrafter"/>
</dbReference>
<evidence type="ECO:0000256" key="12">
    <source>
        <dbReference type="ARBA" id="ARBA00034269"/>
    </source>
</evidence>
<keyword evidence="5" id="KW-1003">Cell membrane</keyword>
<sequence>MLHAYKPLPRGLARLGQQSPTEIGADLEQAFWIDLYRPLDSQVTAVAALGVEVPTLADMEEIEISNRLYREEGVDVMTVVLPGHTPAGEHISGPVSFILSPARLVTVRHHAPRSFATYPDRAERTTAGCRTPERIFLGLIEEIVARQADLLEASGRALDQVSARVLGEARAPELKVALGEVGKQGELLGHIRLALLTLERALSFYDQSLVTHPQGGELRPLAKALMRDITALAVHNDYLSSRVSLTVDATLGMINLAQNNTVRILSVVTALFLPPTLIASAYGMNFANMPELNQSWGYPFALALMLASALLSWAFFKWKDWL</sequence>
<organism evidence="13 14">
    <name type="scientific">Rhodobacter capsulatus</name>
    <name type="common">Rhodopseudomonas capsulata</name>
    <dbReference type="NCBI Taxonomy" id="1061"/>
    <lineage>
        <taxon>Bacteria</taxon>
        <taxon>Pseudomonadati</taxon>
        <taxon>Pseudomonadota</taxon>
        <taxon>Alphaproteobacteria</taxon>
        <taxon>Rhodobacterales</taxon>
        <taxon>Rhodobacter group</taxon>
        <taxon>Rhodobacter</taxon>
    </lineage>
</organism>
<protein>
    <recommendedName>
        <fullName evidence="3">Magnesium transport protein CorA</fullName>
    </recommendedName>
</protein>
<keyword evidence="7" id="KW-0812">Transmembrane</keyword>
<dbReference type="Pfam" id="PF01544">
    <property type="entry name" value="CorA"/>
    <property type="match status" value="1"/>
</dbReference>
<dbReference type="Proteomes" id="UP000183812">
    <property type="component" value="Unassembled WGS sequence"/>
</dbReference>
<reference evidence="13 14" key="1">
    <citation type="submission" date="2016-10" db="EMBL/GenBank/DDBJ databases">
        <authorList>
            <person name="de Groot N.N."/>
        </authorList>
    </citation>
    <scope>NUCLEOTIDE SEQUENCE [LARGE SCALE GENOMIC DNA]</scope>
    <source>
        <strain evidence="14">DSM 938 / 37b4</strain>
    </source>
</reference>
<dbReference type="Gene3D" id="1.20.58.340">
    <property type="entry name" value="Magnesium transport protein CorA, transmembrane region"/>
    <property type="match status" value="1"/>
</dbReference>
<name>A0A0Q0QKK1_RHOCA</name>
<evidence type="ECO:0000313" key="13">
    <source>
        <dbReference type="EMBL" id="SDG18583.1"/>
    </source>
</evidence>
<evidence type="ECO:0000256" key="1">
    <source>
        <dbReference type="ARBA" id="ARBA00004429"/>
    </source>
</evidence>
<evidence type="ECO:0000256" key="2">
    <source>
        <dbReference type="ARBA" id="ARBA00009765"/>
    </source>
</evidence>
<comment type="catalytic activity">
    <reaction evidence="12">
        <text>Mg(2+)(in) = Mg(2+)(out)</text>
        <dbReference type="Rhea" id="RHEA:29827"/>
        <dbReference type="ChEBI" id="CHEBI:18420"/>
    </reaction>
</comment>
<dbReference type="SUPFAM" id="SSF144083">
    <property type="entry name" value="Magnesium transport protein CorA, transmembrane region"/>
    <property type="match status" value="1"/>
</dbReference>
<dbReference type="OrthoDB" id="9803416at2"/>
<dbReference type="GO" id="GO:0005886">
    <property type="term" value="C:plasma membrane"/>
    <property type="evidence" value="ECO:0007669"/>
    <property type="project" value="UniProtKB-SubCell"/>
</dbReference>
<dbReference type="FunFam" id="1.20.58.340:FF:000001">
    <property type="entry name" value="Magnesium transport protein CorA"/>
    <property type="match status" value="1"/>
</dbReference>
<dbReference type="SUPFAM" id="SSF143865">
    <property type="entry name" value="CorA soluble domain-like"/>
    <property type="match status" value="1"/>
</dbReference>
<evidence type="ECO:0000256" key="4">
    <source>
        <dbReference type="ARBA" id="ARBA00022448"/>
    </source>
</evidence>
<dbReference type="RefSeq" id="WP_055210661.1">
    <property type="nucleotide sequence ID" value="NZ_CP061202.1"/>
</dbReference>
<keyword evidence="10" id="KW-0406">Ion transport</keyword>
<evidence type="ECO:0000256" key="11">
    <source>
        <dbReference type="ARBA" id="ARBA00023136"/>
    </source>
</evidence>
<keyword evidence="8" id="KW-0460">Magnesium</keyword>
<dbReference type="InterPro" id="IPR045863">
    <property type="entry name" value="CorA_TM1_TM2"/>
</dbReference>
<dbReference type="GO" id="GO:0015095">
    <property type="term" value="F:magnesium ion transmembrane transporter activity"/>
    <property type="evidence" value="ECO:0007669"/>
    <property type="project" value="TreeGrafter"/>
</dbReference>
<dbReference type="CDD" id="cd12837">
    <property type="entry name" value="EcCorA-like_u1"/>
    <property type="match status" value="1"/>
</dbReference>
<dbReference type="EMBL" id="FNAY01000037">
    <property type="protein sequence ID" value="SDG18583.1"/>
    <property type="molecule type" value="Genomic_DNA"/>
</dbReference>
<evidence type="ECO:0000256" key="10">
    <source>
        <dbReference type="ARBA" id="ARBA00023065"/>
    </source>
</evidence>
<dbReference type="InterPro" id="IPR002523">
    <property type="entry name" value="MgTranspt_CorA/ZnTranspt_ZntB"/>
</dbReference>
<dbReference type="PANTHER" id="PTHR47685">
    <property type="entry name" value="MAGNESIUM TRANSPORT PROTEIN CORA"/>
    <property type="match status" value="1"/>
</dbReference>
<dbReference type="GO" id="GO:0015087">
    <property type="term" value="F:cobalt ion transmembrane transporter activity"/>
    <property type="evidence" value="ECO:0007669"/>
    <property type="project" value="TreeGrafter"/>
</dbReference>